<evidence type="ECO:0000313" key="3">
    <source>
        <dbReference type="Proteomes" id="UP000198809"/>
    </source>
</evidence>
<dbReference type="InterPro" id="IPR013216">
    <property type="entry name" value="Methyltransf_11"/>
</dbReference>
<reference evidence="2 3" key="1">
    <citation type="submission" date="2016-10" db="EMBL/GenBank/DDBJ databases">
        <authorList>
            <person name="de Groot N.N."/>
        </authorList>
    </citation>
    <scope>NUCLEOTIDE SEQUENCE [LARGE SCALE GENOMIC DNA]</scope>
    <source>
        <strain evidence="2 3">CGMCC 1.10238</strain>
    </source>
</reference>
<keyword evidence="2" id="KW-0808">Transferase</keyword>
<proteinExistence type="predicted"/>
<dbReference type="PANTHER" id="PTHR43861:SF1">
    <property type="entry name" value="TRANS-ACONITATE 2-METHYLTRANSFERASE"/>
    <property type="match status" value="1"/>
</dbReference>
<dbReference type="GO" id="GO:0032259">
    <property type="term" value="P:methylation"/>
    <property type="evidence" value="ECO:0007669"/>
    <property type="project" value="UniProtKB-KW"/>
</dbReference>
<dbReference type="PANTHER" id="PTHR43861">
    <property type="entry name" value="TRANS-ACONITATE 2-METHYLTRANSFERASE-RELATED"/>
    <property type="match status" value="1"/>
</dbReference>
<accession>A0A1H8RTH2</accession>
<evidence type="ECO:0000313" key="2">
    <source>
        <dbReference type="EMBL" id="SEO69761.1"/>
    </source>
</evidence>
<dbReference type="InterPro" id="IPR029063">
    <property type="entry name" value="SAM-dependent_MTases_sf"/>
</dbReference>
<sequence>MNISLSFSNVFFIQSNEKQNAPSWLQRYLPYLKVLQVKQVLEIGCGRGSDTRVLVEHGYHVTATDFSETALSIVRQKVPEATLVLHDTRQPFPFADRSFDAVIASLSLHYFEKESMTRIVAEIGRILGPGGLLLVRLNSVNDAEAAKRHPIERYYYSLDSCRERFADWSEKSLQEITEDYYGKPKVIIEGMFERVL</sequence>
<protein>
    <submittedName>
        <fullName evidence="2">Methyltransferase domain-containing protein</fullName>
    </submittedName>
</protein>
<dbReference type="OrthoDB" id="9804312at2"/>
<dbReference type="EMBL" id="FODH01000010">
    <property type="protein sequence ID" value="SEO69761.1"/>
    <property type="molecule type" value="Genomic_DNA"/>
</dbReference>
<gene>
    <name evidence="2" type="ORF">SAMN04487895_11099</name>
</gene>
<dbReference type="CDD" id="cd02440">
    <property type="entry name" value="AdoMet_MTases"/>
    <property type="match status" value="1"/>
</dbReference>
<name>A0A1H8RTH2_9BACL</name>
<dbReference type="RefSeq" id="WP_090834395.1">
    <property type="nucleotide sequence ID" value="NZ_CP076607.1"/>
</dbReference>
<dbReference type="Gene3D" id="3.40.50.150">
    <property type="entry name" value="Vaccinia Virus protein VP39"/>
    <property type="match status" value="1"/>
</dbReference>
<dbReference type="Proteomes" id="UP000198809">
    <property type="component" value="Unassembled WGS sequence"/>
</dbReference>
<feature type="domain" description="Methyltransferase type 11" evidence="1">
    <location>
        <begin position="41"/>
        <end position="134"/>
    </location>
</feature>
<organism evidence="2 3">
    <name type="scientific">Paenibacillus sophorae</name>
    <dbReference type="NCBI Taxonomy" id="1333845"/>
    <lineage>
        <taxon>Bacteria</taxon>
        <taxon>Bacillati</taxon>
        <taxon>Bacillota</taxon>
        <taxon>Bacilli</taxon>
        <taxon>Bacillales</taxon>
        <taxon>Paenibacillaceae</taxon>
        <taxon>Paenibacillus</taxon>
    </lineage>
</organism>
<dbReference type="GO" id="GO:0008757">
    <property type="term" value="F:S-adenosylmethionine-dependent methyltransferase activity"/>
    <property type="evidence" value="ECO:0007669"/>
    <property type="project" value="InterPro"/>
</dbReference>
<dbReference type="AlphaFoldDB" id="A0A1H8RTH2"/>
<dbReference type="SUPFAM" id="SSF53335">
    <property type="entry name" value="S-adenosyl-L-methionine-dependent methyltransferases"/>
    <property type="match status" value="1"/>
</dbReference>
<keyword evidence="2" id="KW-0489">Methyltransferase</keyword>
<dbReference type="Pfam" id="PF08241">
    <property type="entry name" value="Methyltransf_11"/>
    <property type="match status" value="1"/>
</dbReference>
<evidence type="ECO:0000259" key="1">
    <source>
        <dbReference type="Pfam" id="PF08241"/>
    </source>
</evidence>
<dbReference type="STRING" id="1333845.SAMN04487895_11099"/>